<reference evidence="2" key="2">
    <citation type="journal article" date="2023" name="Microbiol Resour">
        <title>Decontamination and Annotation of the Draft Genome Sequence of the Oomycete Lagenidium giganteum ARSEF 373.</title>
        <authorList>
            <person name="Morgan W.R."/>
            <person name="Tartar A."/>
        </authorList>
    </citation>
    <scope>NUCLEOTIDE SEQUENCE</scope>
    <source>
        <strain evidence="2">ARSEF 373</strain>
    </source>
</reference>
<feature type="non-terminal residue" evidence="2">
    <location>
        <position position="1"/>
    </location>
</feature>
<feature type="transmembrane region" description="Helical" evidence="1">
    <location>
        <begin position="488"/>
        <end position="520"/>
    </location>
</feature>
<comment type="caution">
    <text evidence="2">The sequence shown here is derived from an EMBL/GenBank/DDBJ whole genome shotgun (WGS) entry which is preliminary data.</text>
</comment>
<feature type="transmembrane region" description="Helical" evidence="1">
    <location>
        <begin position="291"/>
        <end position="313"/>
    </location>
</feature>
<dbReference type="Proteomes" id="UP001146120">
    <property type="component" value="Unassembled WGS sequence"/>
</dbReference>
<feature type="transmembrane region" description="Helical" evidence="1">
    <location>
        <begin position="137"/>
        <end position="159"/>
    </location>
</feature>
<evidence type="ECO:0000313" key="2">
    <source>
        <dbReference type="EMBL" id="DAZ97055.1"/>
    </source>
</evidence>
<dbReference type="AlphaFoldDB" id="A0AAV2YQ11"/>
<keyword evidence="1" id="KW-0812">Transmembrane</keyword>
<accession>A0AAV2YQ11</accession>
<reference evidence="2" key="1">
    <citation type="submission" date="2022-11" db="EMBL/GenBank/DDBJ databases">
        <authorList>
            <person name="Morgan W.R."/>
            <person name="Tartar A."/>
        </authorList>
    </citation>
    <scope>NUCLEOTIDE SEQUENCE</scope>
    <source>
        <strain evidence="2">ARSEF 373</strain>
    </source>
</reference>
<feature type="transmembrane region" description="Helical" evidence="1">
    <location>
        <begin position="325"/>
        <end position="348"/>
    </location>
</feature>
<evidence type="ECO:0000256" key="1">
    <source>
        <dbReference type="SAM" id="Phobius"/>
    </source>
</evidence>
<feature type="transmembrane region" description="Helical" evidence="1">
    <location>
        <begin position="37"/>
        <end position="55"/>
    </location>
</feature>
<organism evidence="2 3">
    <name type="scientific">Lagenidium giganteum</name>
    <dbReference type="NCBI Taxonomy" id="4803"/>
    <lineage>
        <taxon>Eukaryota</taxon>
        <taxon>Sar</taxon>
        <taxon>Stramenopiles</taxon>
        <taxon>Oomycota</taxon>
        <taxon>Peronosporomycetes</taxon>
        <taxon>Pythiales</taxon>
        <taxon>Pythiaceae</taxon>
    </lineage>
</organism>
<gene>
    <name evidence="2" type="ORF">N0F65_001239</name>
</gene>
<keyword evidence="1" id="KW-1133">Transmembrane helix</keyword>
<feature type="transmembrane region" description="Helical" evidence="1">
    <location>
        <begin position="421"/>
        <end position="438"/>
    </location>
</feature>
<feature type="transmembrane region" description="Helical" evidence="1">
    <location>
        <begin position="75"/>
        <end position="96"/>
    </location>
</feature>
<name>A0AAV2YQ11_9STRA</name>
<keyword evidence="1" id="KW-0472">Membrane</keyword>
<feature type="transmembrane region" description="Helical" evidence="1">
    <location>
        <begin position="394"/>
        <end position="415"/>
    </location>
</feature>
<evidence type="ECO:0000313" key="3">
    <source>
        <dbReference type="Proteomes" id="UP001146120"/>
    </source>
</evidence>
<feature type="transmembrane region" description="Helical" evidence="1">
    <location>
        <begin position="258"/>
        <end position="279"/>
    </location>
</feature>
<feature type="transmembrane region" description="Helical" evidence="1">
    <location>
        <begin position="108"/>
        <end position="131"/>
    </location>
</feature>
<feature type="transmembrane region" description="Helical" evidence="1">
    <location>
        <begin position="354"/>
        <end position="373"/>
    </location>
</feature>
<keyword evidence="3" id="KW-1185">Reference proteome</keyword>
<sequence>RAIDHWEHLLVSHRGQWSVERLLAFDAYCVATSPWRVAMVLLLTPMPSLVLLLLIELVPLQAPELGALANYGTWVRLFGMCVFITLTSLLTSRVVMPQLLLTKHQITIICMVVSICYVLTMLGISCLWVSTDELPSVIANVCLCAGLEVVSLLVMHVVVRWQYEVSLLHLVAFALESAMDQVQGKLMLWVLFCFQFPVKHYASTLRRTMMACARRACSRGVHFWEHLLVSHRGQWSVERLLAFDAYCASTSPSRIAMVLLLTPIPSVILALLIELVPLQAPELGALANYGAWARVFGMCVFITSIALLIARVVMPQLHLARWQMAAICVLVAACYVLILLAISCLWVFPVPFLLWTGFAVYTSSLIIVFVLVIGCEPLKQIPDISRRSKQYVMMISIVMSLATIMPMYEAAFLAINPKYQLALMLALPVIKLVAKNAVFISTQIGPMPCTSVATPHPSGSASNSVNYATEEQLKSQARTRVAASILKALFFIDCFVLVEYLECIVPIIYAVYLPITYHWLPSAKYHPALARISADELPSVIANMCLCAGLEVASLLVMHVVIRRHYNVSLFHLVAFALETQLDQILGKLMLWVMFCLQFPVTHYGVDFTFQFAWLRRATTPP</sequence>
<proteinExistence type="predicted"/>
<feature type="transmembrane region" description="Helical" evidence="1">
    <location>
        <begin position="540"/>
        <end position="562"/>
    </location>
</feature>
<dbReference type="EMBL" id="DAKRPA010000147">
    <property type="protein sequence ID" value="DAZ97055.1"/>
    <property type="molecule type" value="Genomic_DNA"/>
</dbReference>
<protein>
    <submittedName>
        <fullName evidence="2">Uncharacterized protein</fullName>
    </submittedName>
</protein>